<reference evidence="2 3" key="1">
    <citation type="journal article" date="2020" name="Cell">
        <title>Large-Scale Comparative Analyses of Tick Genomes Elucidate Their Genetic Diversity and Vector Capacities.</title>
        <authorList>
            <consortium name="Tick Genome and Microbiome Consortium (TIGMIC)"/>
            <person name="Jia N."/>
            <person name="Wang J."/>
            <person name="Shi W."/>
            <person name="Du L."/>
            <person name="Sun Y."/>
            <person name="Zhan W."/>
            <person name="Jiang J.F."/>
            <person name="Wang Q."/>
            <person name="Zhang B."/>
            <person name="Ji P."/>
            <person name="Bell-Sakyi L."/>
            <person name="Cui X.M."/>
            <person name="Yuan T.T."/>
            <person name="Jiang B.G."/>
            <person name="Yang W.F."/>
            <person name="Lam T.T."/>
            <person name="Chang Q.C."/>
            <person name="Ding S.J."/>
            <person name="Wang X.J."/>
            <person name="Zhu J.G."/>
            <person name="Ruan X.D."/>
            <person name="Zhao L."/>
            <person name="Wei J.T."/>
            <person name="Ye R.Z."/>
            <person name="Que T.C."/>
            <person name="Du C.H."/>
            <person name="Zhou Y.H."/>
            <person name="Cheng J.X."/>
            <person name="Dai P.F."/>
            <person name="Guo W.B."/>
            <person name="Han X.H."/>
            <person name="Huang E.J."/>
            <person name="Li L.F."/>
            <person name="Wei W."/>
            <person name="Gao Y.C."/>
            <person name="Liu J.Z."/>
            <person name="Shao H.Z."/>
            <person name="Wang X."/>
            <person name="Wang C.C."/>
            <person name="Yang T.C."/>
            <person name="Huo Q.B."/>
            <person name="Li W."/>
            <person name="Chen H.Y."/>
            <person name="Chen S.E."/>
            <person name="Zhou L.G."/>
            <person name="Ni X.B."/>
            <person name="Tian J.H."/>
            <person name="Sheng Y."/>
            <person name="Liu T."/>
            <person name="Pan Y.S."/>
            <person name="Xia L.Y."/>
            <person name="Li J."/>
            <person name="Zhao F."/>
            <person name="Cao W.C."/>
        </authorList>
    </citation>
    <scope>NUCLEOTIDE SEQUENCE [LARGE SCALE GENOMIC DNA]</scope>
    <source>
        <strain evidence="2">HaeL-2018</strain>
    </source>
</reference>
<accession>A0A9J6H7G1</accession>
<name>A0A9J6H7G1_HAELO</name>
<dbReference type="OrthoDB" id="6491850at2759"/>
<evidence type="ECO:0008006" key="4">
    <source>
        <dbReference type="Google" id="ProtNLM"/>
    </source>
</evidence>
<dbReference type="VEuPathDB" id="VectorBase:HLOH_055521"/>
<evidence type="ECO:0000313" key="3">
    <source>
        <dbReference type="Proteomes" id="UP000821853"/>
    </source>
</evidence>
<gene>
    <name evidence="2" type="ORF">HPB48_023402</name>
</gene>
<comment type="caution">
    <text evidence="2">The sequence shown here is derived from an EMBL/GenBank/DDBJ whole genome shotgun (WGS) entry which is preliminary data.</text>
</comment>
<evidence type="ECO:0000256" key="1">
    <source>
        <dbReference type="SAM" id="MobiDB-lite"/>
    </source>
</evidence>
<dbReference type="Proteomes" id="UP000821853">
    <property type="component" value="Unassembled WGS sequence"/>
</dbReference>
<proteinExistence type="predicted"/>
<dbReference type="EMBL" id="JABSTR010000454">
    <property type="protein sequence ID" value="KAH9382840.1"/>
    <property type="molecule type" value="Genomic_DNA"/>
</dbReference>
<protein>
    <recommendedName>
        <fullName evidence="4">RNase H type-1 domain-containing protein</fullName>
    </recommendedName>
</protein>
<feature type="region of interest" description="Disordered" evidence="1">
    <location>
        <begin position="107"/>
        <end position="139"/>
    </location>
</feature>
<keyword evidence="3" id="KW-1185">Reference proteome</keyword>
<organism evidence="2 3">
    <name type="scientific">Haemaphysalis longicornis</name>
    <name type="common">Bush tick</name>
    <dbReference type="NCBI Taxonomy" id="44386"/>
    <lineage>
        <taxon>Eukaryota</taxon>
        <taxon>Metazoa</taxon>
        <taxon>Ecdysozoa</taxon>
        <taxon>Arthropoda</taxon>
        <taxon>Chelicerata</taxon>
        <taxon>Arachnida</taxon>
        <taxon>Acari</taxon>
        <taxon>Parasitiformes</taxon>
        <taxon>Ixodida</taxon>
        <taxon>Ixodoidea</taxon>
        <taxon>Ixodidae</taxon>
        <taxon>Haemaphysalinae</taxon>
        <taxon>Haemaphysalis</taxon>
    </lineage>
</organism>
<sequence length="139" mass="15629">MNIVSASQNACAQWARERIGKTAHRLAIRYKSNDLIKIIWAPGHETLESNQLAHAWARASLSRADSSQTEFPVPVMPIYSENLGYYKATRIEFPHLIPSCEDRIKQHSAQYKRTPSLTSPVYTNSTQPNTRSCAPSATK</sequence>
<evidence type="ECO:0000313" key="2">
    <source>
        <dbReference type="EMBL" id="KAH9382840.1"/>
    </source>
</evidence>
<dbReference type="AlphaFoldDB" id="A0A9J6H7G1"/>